<accession>A0ACC2ZTD7</accession>
<keyword evidence="2" id="KW-1185">Reference proteome</keyword>
<sequence length="577" mass="62359">MPRPPVKRRRQNSFTLKSSTSRRQARVPPVPDPAQVRQHLEKTVANKAIGKKVADSDDSDNLVTGRATGRNRKRVEIYASGGVAKGDKPGGYPSRAQRTRNMREDTREILTRRSSSASLSASKANSLGAESRRTTPAAAEERDTTKSAKESTMETANARKGGVANGVSHTPQAETSVLGRIKPRKRQASILQLIQTDAHDDSTLLSRDEADFLPDAVSTPLPEGRSAAPAGSSLKRKRGSDMPESVQSKRPTSASNSTAQPISSPLRPSPEISPPTRSQMRKLSLTGTRPKAQEEDSVMALPESSDSEESTDENEQAHRASFASAKKIPPLAPSTEQLQNLMPSKRHQSSRPRQARDAFDIPDDSQSNSEAASGEEQEHSAFLPTRSRKAHARAGARSKATQSSRKPTANGVKTRAKLKSTNNTTSLTPSPVRVRTPLPLSSVQRTTRNTQAKSPSKQGTTATTTAMRDKTTNATSTPLTTARGGKANGKKQYGGSRRRGTGKENQLLALSDRLSGDEGTIEVNMNAGSPVKKATRSDFVNAPEIKAWKKKWADIDDFEMDFEEVSASTRSSSPMAR</sequence>
<comment type="caution">
    <text evidence="1">The sequence shown here is derived from an EMBL/GenBank/DDBJ whole genome shotgun (WGS) entry which is preliminary data.</text>
</comment>
<name>A0ACC2ZTD7_9EURO</name>
<protein>
    <submittedName>
        <fullName evidence="1">Uncharacterized protein</fullName>
    </submittedName>
</protein>
<dbReference type="EMBL" id="JAPDRQ010000301">
    <property type="protein sequence ID" value="KAJ9650868.1"/>
    <property type="molecule type" value="Genomic_DNA"/>
</dbReference>
<evidence type="ECO:0000313" key="2">
    <source>
        <dbReference type="Proteomes" id="UP001172386"/>
    </source>
</evidence>
<gene>
    <name evidence="1" type="ORF">H2198_009838</name>
</gene>
<proteinExistence type="predicted"/>
<organism evidence="1 2">
    <name type="scientific">Neophaeococcomyces mojaviensis</name>
    <dbReference type="NCBI Taxonomy" id="3383035"/>
    <lineage>
        <taxon>Eukaryota</taxon>
        <taxon>Fungi</taxon>
        <taxon>Dikarya</taxon>
        <taxon>Ascomycota</taxon>
        <taxon>Pezizomycotina</taxon>
        <taxon>Eurotiomycetes</taxon>
        <taxon>Chaetothyriomycetidae</taxon>
        <taxon>Chaetothyriales</taxon>
        <taxon>Chaetothyriales incertae sedis</taxon>
        <taxon>Neophaeococcomyces</taxon>
    </lineage>
</organism>
<dbReference type="Proteomes" id="UP001172386">
    <property type="component" value="Unassembled WGS sequence"/>
</dbReference>
<evidence type="ECO:0000313" key="1">
    <source>
        <dbReference type="EMBL" id="KAJ9650868.1"/>
    </source>
</evidence>
<reference evidence="1" key="1">
    <citation type="submission" date="2022-10" db="EMBL/GenBank/DDBJ databases">
        <title>Culturing micro-colonial fungi from biological soil crusts in the Mojave desert and describing Neophaeococcomyces mojavensis, and introducing the new genera and species Taxawa tesnikishii.</title>
        <authorList>
            <person name="Kurbessoian T."/>
            <person name="Stajich J.E."/>
        </authorList>
    </citation>
    <scope>NUCLEOTIDE SEQUENCE</scope>
    <source>
        <strain evidence="1">JES_112</strain>
    </source>
</reference>